<dbReference type="Proteomes" id="UP001059663">
    <property type="component" value="Chromosome"/>
</dbReference>
<reference evidence="1" key="1">
    <citation type="submission" date="2021-11" db="EMBL/GenBank/DDBJ databases">
        <title>Study of the species diversity of bacterial strains isolated from a unique natural object - Shulgan-Tash cave (Bashkiria).</title>
        <authorList>
            <person name="Sazanova A.L."/>
            <person name="Chirak E.R."/>
            <person name="Safronova V.I."/>
        </authorList>
    </citation>
    <scope>NUCLEOTIDE SEQUENCE</scope>
    <source>
        <strain evidence="1">P1</strain>
    </source>
</reference>
<organism evidence="1 2">
    <name type="scientific">Janibacter limosus</name>
    <dbReference type="NCBI Taxonomy" id="53458"/>
    <lineage>
        <taxon>Bacteria</taxon>
        <taxon>Bacillati</taxon>
        <taxon>Actinomycetota</taxon>
        <taxon>Actinomycetes</taxon>
        <taxon>Micrococcales</taxon>
        <taxon>Intrasporangiaceae</taxon>
        <taxon>Janibacter</taxon>
    </lineage>
</organism>
<protein>
    <submittedName>
        <fullName evidence="1">Uncharacterized protein</fullName>
    </submittedName>
</protein>
<evidence type="ECO:0000313" key="2">
    <source>
        <dbReference type="Proteomes" id="UP001059663"/>
    </source>
</evidence>
<proteinExistence type="predicted"/>
<name>A0AC61U3I2_9MICO</name>
<accession>A0AC61U3I2</accession>
<sequence length="241" mass="27058">MTPGASGQPRLFWMRQEGTTQWYGPQQMCLPGYPPAPDVNDPTIPRTPPPPPVPTIAQIRSAFLELPFAKPSVSMQPVGNKTLVGLPTYYQADWPDTDDLQPGDISDSVKLLSLDHPVQDPGQGLPLHLRRRHQLRVDDEPRRRPPGRGHHPHVQGHRHPLGQGRRTTRRPVPRQRRRSAGPRRSRRPPGRTRHPAAGRRHPYPPRRQLSARSLRDGRGRPPQGPGMEGWRSIKPKSPGAA</sequence>
<evidence type="ECO:0000313" key="1">
    <source>
        <dbReference type="EMBL" id="UUZ44564.1"/>
    </source>
</evidence>
<dbReference type="EMBL" id="CP087977">
    <property type="protein sequence ID" value="UUZ44564.1"/>
    <property type="molecule type" value="Genomic_DNA"/>
</dbReference>
<gene>
    <name evidence="1" type="ORF">LP422_19700</name>
</gene>